<comment type="subcellular location">
    <subcellularLocation>
        <location evidence="6 7">Cytoplasm</location>
    </subcellularLocation>
</comment>
<dbReference type="GO" id="GO:0005737">
    <property type="term" value="C:cytoplasm"/>
    <property type="evidence" value="ECO:0007669"/>
    <property type="project" value="UniProtKB-SubCell"/>
</dbReference>
<dbReference type="SUPFAM" id="SSF54211">
    <property type="entry name" value="Ribosomal protein S5 domain 2-like"/>
    <property type="match status" value="2"/>
</dbReference>
<evidence type="ECO:0000256" key="3">
    <source>
        <dbReference type="ARBA" id="ARBA00022605"/>
    </source>
</evidence>
<reference evidence="9" key="1">
    <citation type="submission" date="2013-03" db="EMBL/GenBank/DDBJ databases">
        <title>Genome sequence of Chthonomonas calidirosea, the first sequenced genome from the Armatimonadetes phylum (formally candidate division OP10).</title>
        <authorList>
            <person name="Lee K.C.Y."/>
            <person name="Morgan X.C."/>
            <person name="Dunfield P.F."/>
            <person name="Tamas I."/>
            <person name="Houghton K.M."/>
            <person name="Vyssotski M."/>
            <person name="Ryan J.L.J."/>
            <person name="Lagutin K."/>
            <person name="McDonald I.R."/>
            <person name="Stott M.B."/>
        </authorList>
    </citation>
    <scope>NUCLEOTIDE SEQUENCE [LARGE SCALE GENOMIC DNA]</scope>
    <source>
        <strain evidence="9">DSM 23976 / ICMP 18418 / T49</strain>
    </source>
</reference>
<keyword evidence="6" id="KW-0963">Cytoplasm</keyword>
<keyword evidence="5 6" id="KW-0456">Lyase</keyword>
<dbReference type="AlphaFoldDB" id="S0EZZ6"/>
<gene>
    <name evidence="6" type="primary">hisB</name>
    <name evidence="8" type="ORF">CCALI_02429</name>
</gene>
<dbReference type="HOGENOM" id="CLU_044308_3_0_0"/>
<protein>
    <recommendedName>
        <fullName evidence="2 6">Imidazoleglycerol-phosphate dehydratase</fullName>
        <shortName evidence="6">IGPD</shortName>
        <ecNumber evidence="6 7">4.2.1.19</ecNumber>
    </recommendedName>
</protein>
<keyword evidence="9" id="KW-1185">Reference proteome</keyword>
<dbReference type="GO" id="GO:0004424">
    <property type="term" value="F:imidazoleglycerol-phosphate dehydratase activity"/>
    <property type="evidence" value="ECO:0007669"/>
    <property type="project" value="UniProtKB-UniRule"/>
</dbReference>
<dbReference type="PROSITE" id="PS00954">
    <property type="entry name" value="IGP_DEHYDRATASE_1"/>
    <property type="match status" value="1"/>
</dbReference>
<dbReference type="InterPro" id="IPR020568">
    <property type="entry name" value="Ribosomal_Su5_D2-typ_SF"/>
</dbReference>
<comment type="catalytic activity">
    <reaction evidence="6 7">
        <text>D-erythro-1-(imidazol-4-yl)glycerol 3-phosphate = 3-(imidazol-4-yl)-2-oxopropyl phosphate + H2O</text>
        <dbReference type="Rhea" id="RHEA:11040"/>
        <dbReference type="ChEBI" id="CHEBI:15377"/>
        <dbReference type="ChEBI" id="CHEBI:57766"/>
        <dbReference type="ChEBI" id="CHEBI:58278"/>
        <dbReference type="EC" id="4.2.1.19"/>
    </reaction>
</comment>
<organism evidence="8 9">
    <name type="scientific">Chthonomonas calidirosea (strain DSM 23976 / ICMP 18418 / T49)</name>
    <dbReference type="NCBI Taxonomy" id="1303518"/>
    <lineage>
        <taxon>Bacteria</taxon>
        <taxon>Bacillati</taxon>
        <taxon>Armatimonadota</taxon>
        <taxon>Chthonomonadia</taxon>
        <taxon>Chthonomonadales</taxon>
        <taxon>Chthonomonadaceae</taxon>
        <taxon>Chthonomonas</taxon>
    </lineage>
</organism>
<dbReference type="UniPathway" id="UPA00031">
    <property type="reaction ID" value="UER00011"/>
</dbReference>
<proteinExistence type="inferred from homology"/>
<dbReference type="InterPro" id="IPR000807">
    <property type="entry name" value="ImidazoleglycerolP_deHydtase"/>
</dbReference>
<accession>S0EZZ6</accession>
<dbReference type="OrthoDB" id="9790411at2"/>
<name>S0EZZ6_CHTCT</name>
<dbReference type="EC" id="4.2.1.19" evidence="6 7"/>
<dbReference type="PANTHER" id="PTHR23133">
    <property type="entry name" value="IMIDAZOLEGLYCEROL-PHOSPHATE DEHYDRATASE HIS7"/>
    <property type="match status" value="1"/>
</dbReference>
<evidence type="ECO:0000256" key="4">
    <source>
        <dbReference type="ARBA" id="ARBA00023102"/>
    </source>
</evidence>
<dbReference type="FunFam" id="3.30.230.40:FF:000001">
    <property type="entry name" value="Imidazoleglycerol-phosphate dehydratase HisB"/>
    <property type="match status" value="1"/>
</dbReference>
<dbReference type="CDD" id="cd07914">
    <property type="entry name" value="IGPD"/>
    <property type="match status" value="1"/>
</dbReference>
<keyword evidence="3 6" id="KW-0028">Amino-acid biosynthesis</keyword>
<dbReference type="STRING" id="454171.CP488_01662"/>
<evidence type="ECO:0000313" key="9">
    <source>
        <dbReference type="Proteomes" id="UP000014227"/>
    </source>
</evidence>
<dbReference type="Proteomes" id="UP000014227">
    <property type="component" value="Chromosome I"/>
</dbReference>
<dbReference type="PANTHER" id="PTHR23133:SF2">
    <property type="entry name" value="IMIDAZOLEGLYCEROL-PHOSPHATE DEHYDRATASE"/>
    <property type="match status" value="1"/>
</dbReference>
<dbReference type="HAMAP" id="MF_00076">
    <property type="entry name" value="HisB"/>
    <property type="match status" value="1"/>
</dbReference>
<comment type="similarity">
    <text evidence="6 7">Belongs to the imidazoleglycerol-phosphate dehydratase family.</text>
</comment>
<dbReference type="Pfam" id="PF00475">
    <property type="entry name" value="IGPD"/>
    <property type="match status" value="1"/>
</dbReference>
<dbReference type="PATRIC" id="fig|1303518.3.peg.2530"/>
<evidence type="ECO:0000313" key="8">
    <source>
        <dbReference type="EMBL" id="CCW36233.1"/>
    </source>
</evidence>
<dbReference type="InterPro" id="IPR038494">
    <property type="entry name" value="IGPD_sf"/>
</dbReference>
<evidence type="ECO:0000256" key="2">
    <source>
        <dbReference type="ARBA" id="ARBA00016664"/>
    </source>
</evidence>
<dbReference type="eggNOG" id="COG0131">
    <property type="taxonomic scope" value="Bacteria"/>
</dbReference>
<dbReference type="PROSITE" id="PS00955">
    <property type="entry name" value="IGP_DEHYDRATASE_2"/>
    <property type="match status" value="1"/>
</dbReference>
<evidence type="ECO:0000256" key="7">
    <source>
        <dbReference type="RuleBase" id="RU000599"/>
    </source>
</evidence>
<dbReference type="NCBIfam" id="NF002111">
    <property type="entry name" value="PRK00951.2-1"/>
    <property type="match status" value="1"/>
</dbReference>
<dbReference type="NCBIfam" id="NF002114">
    <property type="entry name" value="PRK00951.2-4"/>
    <property type="match status" value="1"/>
</dbReference>
<dbReference type="RefSeq" id="WP_016483747.1">
    <property type="nucleotide sequence ID" value="NC_021487.1"/>
</dbReference>
<evidence type="ECO:0000256" key="1">
    <source>
        <dbReference type="ARBA" id="ARBA00005047"/>
    </source>
</evidence>
<dbReference type="FunFam" id="3.30.230.40:FF:000003">
    <property type="entry name" value="Imidazoleglycerol-phosphate dehydratase HisB"/>
    <property type="match status" value="1"/>
</dbReference>
<dbReference type="Gene3D" id="3.30.230.40">
    <property type="entry name" value="Imidazole glycerol phosphate dehydratase, domain 1"/>
    <property type="match status" value="2"/>
</dbReference>
<dbReference type="EMBL" id="HF951689">
    <property type="protein sequence ID" value="CCW36233.1"/>
    <property type="molecule type" value="Genomic_DNA"/>
</dbReference>
<comment type="pathway">
    <text evidence="1 6 7">Amino-acid biosynthesis; L-histidine biosynthesis; L-histidine from 5-phospho-alpha-D-ribose 1-diphosphate: step 6/9.</text>
</comment>
<dbReference type="FunCoup" id="S0EZZ6">
    <property type="interactions" value="359"/>
</dbReference>
<dbReference type="KEGG" id="ccz:CCALI_02429"/>
<dbReference type="InParanoid" id="S0EZZ6"/>
<keyword evidence="4 6" id="KW-0368">Histidine biosynthesis</keyword>
<dbReference type="InterPro" id="IPR020565">
    <property type="entry name" value="ImidazoleglycerP_deHydtase_CS"/>
</dbReference>
<evidence type="ECO:0000256" key="6">
    <source>
        <dbReference type="HAMAP-Rule" id="MF_00076"/>
    </source>
</evidence>
<dbReference type="GO" id="GO:0000105">
    <property type="term" value="P:L-histidine biosynthetic process"/>
    <property type="evidence" value="ECO:0007669"/>
    <property type="project" value="UniProtKB-UniRule"/>
</dbReference>
<sequence>MSAPRKATLHRKTAETDIHIEVALDAEGRFEGTTGVGFFDHMLAHIARHSLMNLTVQAHGDLHIDDHHTVEDTGIVLGQALAQALGDRSGIVRMGHAIVPMDEALVLCALDISGRGYLSWELQLTTPRLGDFTTEMVPEFFRAVALHAGWTIHLRQIAGSNTHHIIEATFKAFGRALAQACSIDPRVKGVPSTKGVL</sequence>
<evidence type="ECO:0000256" key="5">
    <source>
        <dbReference type="ARBA" id="ARBA00023239"/>
    </source>
</evidence>